<evidence type="ECO:0000256" key="6">
    <source>
        <dbReference type="SAM" id="Phobius"/>
    </source>
</evidence>
<evidence type="ECO:0000256" key="4">
    <source>
        <dbReference type="ARBA" id="ARBA00022989"/>
    </source>
</evidence>
<evidence type="ECO:0000313" key="7">
    <source>
        <dbReference type="EMBL" id="UUR07708.1"/>
    </source>
</evidence>
<proteinExistence type="predicted"/>
<protein>
    <submittedName>
        <fullName evidence="7">YihY/virulence factor BrkB family protein</fullName>
    </submittedName>
</protein>
<evidence type="ECO:0000256" key="1">
    <source>
        <dbReference type="ARBA" id="ARBA00004651"/>
    </source>
</evidence>
<reference evidence="7 8" key="1">
    <citation type="submission" date="2022-05" db="EMBL/GenBank/DDBJ databases">
        <title>S8-45 Sphingomonas ultraviolaceadurans.</title>
        <authorList>
            <person name="Liu Y."/>
        </authorList>
    </citation>
    <scope>NUCLEOTIDE SEQUENCE [LARGE SCALE GENOMIC DNA]</scope>
    <source>
        <strain evidence="7 8">S8-45</strain>
    </source>
</reference>
<name>A0ABY5MT67_9SPHN</name>
<feature type="transmembrane region" description="Helical" evidence="6">
    <location>
        <begin position="161"/>
        <end position="187"/>
    </location>
</feature>
<accession>A0ABY5MT67</accession>
<dbReference type="EMBL" id="CP097253">
    <property type="protein sequence ID" value="UUR07708.1"/>
    <property type="molecule type" value="Genomic_DNA"/>
</dbReference>
<evidence type="ECO:0000313" key="8">
    <source>
        <dbReference type="Proteomes" id="UP000831921"/>
    </source>
</evidence>
<keyword evidence="4 6" id="KW-1133">Transmembrane helix</keyword>
<evidence type="ECO:0000256" key="3">
    <source>
        <dbReference type="ARBA" id="ARBA00022692"/>
    </source>
</evidence>
<organism evidence="7 8">
    <name type="scientific">Sphingomonas glaciei</name>
    <dbReference type="NCBI Taxonomy" id="2938948"/>
    <lineage>
        <taxon>Bacteria</taxon>
        <taxon>Pseudomonadati</taxon>
        <taxon>Pseudomonadota</taxon>
        <taxon>Alphaproteobacteria</taxon>
        <taxon>Sphingomonadales</taxon>
        <taxon>Sphingomonadaceae</taxon>
        <taxon>Sphingomonas</taxon>
    </lineage>
</organism>
<dbReference type="InterPro" id="IPR017039">
    <property type="entry name" value="Virul_fac_BrkB"/>
</dbReference>
<evidence type="ECO:0000256" key="5">
    <source>
        <dbReference type="ARBA" id="ARBA00023136"/>
    </source>
</evidence>
<dbReference type="RefSeq" id="WP_249503498.1">
    <property type="nucleotide sequence ID" value="NZ_CP097253.1"/>
</dbReference>
<keyword evidence="5 6" id="KW-0472">Membrane</keyword>
<feature type="transmembrane region" description="Helical" evidence="6">
    <location>
        <begin position="273"/>
        <end position="292"/>
    </location>
</feature>
<gene>
    <name evidence="7" type="ORF">M1K48_12350</name>
</gene>
<keyword evidence="8" id="KW-1185">Reference proteome</keyword>
<keyword evidence="2" id="KW-1003">Cell membrane</keyword>
<comment type="subcellular location">
    <subcellularLocation>
        <location evidence="1">Cell membrane</location>
        <topology evidence="1">Multi-pass membrane protein</topology>
    </subcellularLocation>
</comment>
<dbReference type="PANTHER" id="PTHR30213:SF0">
    <property type="entry name" value="UPF0761 MEMBRANE PROTEIN YIHY"/>
    <property type="match status" value="1"/>
</dbReference>
<feature type="transmembrane region" description="Helical" evidence="6">
    <location>
        <begin position="240"/>
        <end position="261"/>
    </location>
</feature>
<keyword evidence="3 6" id="KW-0812">Transmembrane</keyword>
<dbReference type="Pfam" id="PF03631">
    <property type="entry name" value="Virul_fac_BrkB"/>
    <property type="match status" value="1"/>
</dbReference>
<evidence type="ECO:0000256" key="2">
    <source>
        <dbReference type="ARBA" id="ARBA00022475"/>
    </source>
</evidence>
<sequence>MQDISPQSPEARRKRLAAIQARFGTQVVERVKPGTKPFEVAKRVLVGVYNDGFIHAGNIAYLSLLSMFPFFILAAAVAQLLGSSEGAQAAVVNVLGSLPPSIANVLREPVAEVLTARQGPLLWFGALVGLWTASSFIETIRDILRRAYGVKYTAPFWEYRLISATFMLALILLLMISLAATVLLSSIEAFIVAKVPALAEVESTLTLIRIVPGLALYLTVYLTFVVLTPSRYRKRGCRKWPGALLVTLWWVGTATLLPQAISLAGGYDLTYGSLAGVMIALLFFFTVGLGVVMGAELNAGLAETDAKALEGEQYAGPHAATLEIEEPEPGEKVTIKPSQVDEVPAAAEAALAAAEEGKIA</sequence>
<feature type="transmembrane region" description="Helical" evidence="6">
    <location>
        <begin position="59"/>
        <end position="81"/>
    </location>
</feature>
<dbReference type="Proteomes" id="UP000831921">
    <property type="component" value="Chromosome"/>
</dbReference>
<feature type="transmembrane region" description="Helical" evidence="6">
    <location>
        <begin position="207"/>
        <end position="228"/>
    </location>
</feature>
<dbReference type="PANTHER" id="PTHR30213">
    <property type="entry name" value="INNER MEMBRANE PROTEIN YHJD"/>
    <property type="match status" value="1"/>
</dbReference>
<feature type="transmembrane region" description="Helical" evidence="6">
    <location>
        <begin position="121"/>
        <end position="140"/>
    </location>
</feature>